<reference evidence="2 3" key="1">
    <citation type="journal article" date="2022" name="Int. J. Syst. Evol. Microbiol.">
        <title>Prevotella herbatica sp. nov., a plant polysaccharide-decomposing anaerobic bacterium isolated from a methanogenic reactor.</title>
        <authorList>
            <person name="Uek A."/>
            <person name="Tonouchi A."/>
            <person name="Kaku N."/>
            <person name="Ueki K."/>
        </authorList>
    </citation>
    <scope>NUCLEOTIDE SEQUENCE [LARGE SCALE GENOMIC DNA]</scope>
    <source>
        <strain evidence="2 3">WR041</strain>
    </source>
</reference>
<accession>A0ABN6EJE7</accession>
<name>A0ABN6EJE7_9BACT</name>
<organism evidence="2 3">
    <name type="scientific">Prevotella herbatica</name>
    <dbReference type="NCBI Taxonomy" id="2801997"/>
    <lineage>
        <taxon>Bacteria</taxon>
        <taxon>Pseudomonadati</taxon>
        <taxon>Bacteroidota</taxon>
        <taxon>Bacteroidia</taxon>
        <taxon>Bacteroidales</taxon>
        <taxon>Prevotellaceae</taxon>
        <taxon>Prevotella</taxon>
    </lineage>
</organism>
<keyword evidence="3" id="KW-1185">Reference proteome</keyword>
<protein>
    <submittedName>
        <fullName evidence="2">Uncharacterized protein</fullName>
    </submittedName>
</protein>
<feature type="transmembrane region" description="Helical" evidence="1">
    <location>
        <begin position="72"/>
        <end position="94"/>
    </location>
</feature>
<proteinExistence type="predicted"/>
<keyword evidence="1" id="KW-1133">Transmembrane helix</keyword>
<evidence type="ECO:0000313" key="3">
    <source>
        <dbReference type="Proteomes" id="UP001319045"/>
    </source>
</evidence>
<gene>
    <name evidence="2" type="ORF">prwr041_18520</name>
</gene>
<keyword evidence="1" id="KW-0812">Transmembrane</keyword>
<sequence>MNNFIKGKGYDISCKTMTSTGIIALDINKEIFIAINNKRCIFSEKVIPFSDIIACELVIDGESVYKKSTSRVLGGAIVGNVLAGGVGTVIGGLSGKSKKKEKIKSINLNLTLRDIENPLYIIKFYEYKGTDMLLDTIKKAAEEWKSRISAIIDKEDSKSK</sequence>
<dbReference type="EMBL" id="AP024484">
    <property type="protein sequence ID" value="BCS85959.1"/>
    <property type="molecule type" value="Genomic_DNA"/>
</dbReference>
<dbReference type="Proteomes" id="UP001319045">
    <property type="component" value="Chromosome"/>
</dbReference>
<evidence type="ECO:0000256" key="1">
    <source>
        <dbReference type="SAM" id="Phobius"/>
    </source>
</evidence>
<keyword evidence="1" id="KW-0472">Membrane</keyword>
<evidence type="ECO:0000313" key="2">
    <source>
        <dbReference type="EMBL" id="BCS85959.1"/>
    </source>
</evidence>